<accession>F2PYG3</accession>
<dbReference type="PANTHER" id="PTHR36091">
    <property type="entry name" value="ALTERED INHERITANCE OF MITOCHONDRIA PROTEIN 9, MITOCHONDRIAL"/>
    <property type="match status" value="1"/>
</dbReference>
<proteinExistence type="predicted"/>
<dbReference type="Proteomes" id="UP000009169">
    <property type="component" value="Unassembled WGS sequence"/>
</dbReference>
<keyword evidence="2" id="KW-1185">Reference proteome</keyword>
<evidence type="ECO:0000313" key="1">
    <source>
        <dbReference type="EMBL" id="EGE06931.1"/>
    </source>
</evidence>
<dbReference type="AlphaFoldDB" id="F2PYG3"/>
<dbReference type="GO" id="GO:0005739">
    <property type="term" value="C:mitochondrion"/>
    <property type="evidence" value="ECO:0007669"/>
    <property type="project" value="TreeGrafter"/>
</dbReference>
<evidence type="ECO:0000313" key="2">
    <source>
        <dbReference type="Proteomes" id="UP000009169"/>
    </source>
</evidence>
<gene>
    <name evidence="1" type="ORF">TEQG_05984</name>
</gene>
<dbReference type="EMBL" id="DS995753">
    <property type="protein sequence ID" value="EGE06931.1"/>
    <property type="molecule type" value="Genomic_DNA"/>
</dbReference>
<dbReference type="PANTHER" id="PTHR36091:SF2">
    <property type="entry name" value="AMINOGLYCOSIDE PHOSPHOTRANSFERASE DOMAIN-CONTAINING PROTEIN"/>
    <property type="match status" value="1"/>
</dbReference>
<dbReference type="VEuPathDB" id="FungiDB:TEQG_05984"/>
<reference evidence="2" key="1">
    <citation type="journal article" date="2012" name="MBio">
        <title>Comparative genome analysis of Trichophyton rubrum and related dermatophytes reveals candidate genes involved in infection.</title>
        <authorList>
            <person name="Martinez D.A."/>
            <person name="Oliver B.G."/>
            <person name="Graeser Y."/>
            <person name="Goldberg J.M."/>
            <person name="Li W."/>
            <person name="Martinez-Rossi N.M."/>
            <person name="Monod M."/>
            <person name="Shelest E."/>
            <person name="Barton R.C."/>
            <person name="Birch E."/>
            <person name="Brakhage A.A."/>
            <person name="Chen Z."/>
            <person name="Gurr S.J."/>
            <person name="Heiman D."/>
            <person name="Heitman J."/>
            <person name="Kosti I."/>
            <person name="Rossi A."/>
            <person name="Saif S."/>
            <person name="Samalova M."/>
            <person name="Saunders C.W."/>
            <person name="Shea T."/>
            <person name="Summerbell R.C."/>
            <person name="Xu J."/>
            <person name="Young S."/>
            <person name="Zeng Q."/>
            <person name="Birren B.W."/>
            <person name="Cuomo C.A."/>
            <person name="White T.C."/>
        </authorList>
    </citation>
    <scope>NUCLEOTIDE SEQUENCE [LARGE SCALE GENOMIC DNA]</scope>
    <source>
        <strain evidence="2">ATCC MYA-4606 / CBS 127.97</strain>
    </source>
</reference>
<sequence length="273" mass="30998">MILFDYTSGRWMSAEIAFHYYLWSPSTPREVGDALTFRELKRLAAASIHQRNGRCCPKFEKLAEGGFNRAFIVTMAFSLWLLDSVNQPNWHRSTSSRNLSAAGTWETSVWLVGNDRGSPLFLKLWSWSPESLLCGFQRVGSLYYRGDLQGETARIAVPTADHLSGENNFCIGPDTTIYSDYGSASDSHYRLSAVHASSRVITILSLLSAMNRPDMEAIGVSTEGWVRLELYEEVKQHEMKLKADALGAAETKEERARTREHWIFDDYCEEDYL</sequence>
<dbReference type="HOGENOM" id="CLU_903315_0_0_1"/>
<dbReference type="InterPro" id="IPR051035">
    <property type="entry name" value="Mito_inheritance_9"/>
</dbReference>
<protein>
    <submittedName>
        <fullName evidence="1">Uncharacterized protein</fullName>
    </submittedName>
</protein>
<name>F2PYG3_TRIEC</name>
<organism evidence="1 2">
    <name type="scientific">Trichophyton equinum (strain ATCC MYA-4606 / CBS 127.97)</name>
    <name type="common">Horse ringworm fungus</name>
    <dbReference type="NCBI Taxonomy" id="559882"/>
    <lineage>
        <taxon>Eukaryota</taxon>
        <taxon>Fungi</taxon>
        <taxon>Dikarya</taxon>
        <taxon>Ascomycota</taxon>
        <taxon>Pezizomycotina</taxon>
        <taxon>Eurotiomycetes</taxon>
        <taxon>Eurotiomycetidae</taxon>
        <taxon>Onygenales</taxon>
        <taxon>Arthrodermataceae</taxon>
        <taxon>Trichophyton</taxon>
    </lineage>
</organism>